<feature type="domain" description="AAA+ ATPase" evidence="5">
    <location>
        <begin position="33"/>
        <end position="200"/>
    </location>
</feature>
<evidence type="ECO:0000313" key="7">
    <source>
        <dbReference type="Proteomes" id="UP000095751"/>
    </source>
</evidence>
<dbReference type="FunFam" id="3.40.50.300:FF:000154">
    <property type="entry name" value="Vesicle-fusing ATPase 1"/>
    <property type="match status" value="1"/>
</dbReference>
<dbReference type="InterPro" id="IPR027417">
    <property type="entry name" value="P-loop_NTPase"/>
</dbReference>
<dbReference type="InterPro" id="IPR003959">
    <property type="entry name" value="ATPase_AAA_core"/>
</dbReference>
<dbReference type="GO" id="GO:0043001">
    <property type="term" value="P:Golgi to plasma membrane protein transport"/>
    <property type="evidence" value="ECO:0007669"/>
    <property type="project" value="TreeGrafter"/>
</dbReference>
<keyword evidence="7" id="KW-1185">Reference proteome</keyword>
<keyword evidence="4" id="KW-0378">Hydrolase</keyword>
<dbReference type="Pfam" id="PF00004">
    <property type="entry name" value="AAA"/>
    <property type="match status" value="1"/>
</dbReference>
<dbReference type="Proteomes" id="UP000095751">
    <property type="component" value="Unassembled WGS sequence"/>
</dbReference>
<feature type="non-terminal residue" evidence="6">
    <location>
        <position position="222"/>
    </location>
</feature>
<keyword evidence="4" id="KW-0653">Protein transport</keyword>
<comment type="similarity">
    <text evidence="1 4">Belongs to the AAA ATPase family.</text>
</comment>
<dbReference type="PANTHER" id="PTHR23078:SF3">
    <property type="entry name" value="VESICLE-FUSING ATPASE"/>
    <property type="match status" value="1"/>
</dbReference>
<keyword evidence="3 4" id="KW-0067">ATP-binding</keyword>
<comment type="function">
    <text evidence="4">Required for vesicle-mediated transport. Catalyzes the fusion of transport vesicles within the Golgi cisternae. Is also required for transport from the endoplasmic reticulum to the Golgi stack. Seems to function as a fusion protein required for the delivery of cargo proteins to all compartments of the Golgi stack independent of vesicle origin.</text>
</comment>
<reference evidence="6 7" key="1">
    <citation type="submission" date="2016-09" db="EMBL/GenBank/DDBJ databases">
        <title>Extensive genetic diversity and differential bi-allelic expression allows diatom success in the polar Southern Ocean.</title>
        <authorList>
            <consortium name="DOE Joint Genome Institute"/>
            <person name="Mock T."/>
            <person name="Otillar R.P."/>
            <person name="Strauss J."/>
            <person name="Dupont C."/>
            <person name="Frickenhaus S."/>
            <person name="Maumus F."/>
            <person name="Mcmullan M."/>
            <person name="Sanges R."/>
            <person name="Schmutz J."/>
            <person name="Toseland A."/>
            <person name="Valas R."/>
            <person name="Veluchamy A."/>
            <person name="Ward B.J."/>
            <person name="Allen A."/>
            <person name="Barry K."/>
            <person name="Falciatore A."/>
            <person name="Ferrante M."/>
            <person name="Fortunato A.E."/>
            <person name="Gloeckner G."/>
            <person name="Gruber A."/>
            <person name="Hipkin R."/>
            <person name="Janech M."/>
            <person name="Kroth P."/>
            <person name="Leese F."/>
            <person name="Lindquist E."/>
            <person name="Lyon B.R."/>
            <person name="Martin J."/>
            <person name="Mayer C."/>
            <person name="Parker M."/>
            <person name="Quesneville H."/>
            <person name="Raymond J."/>
            <person name="Uhlig C."/>
            <person name="Valentin K.U."/>
            <person name="Worden A.Z."/>
            <person name="Armbrust E.V."/>
            <person name="Bowler C."/>
            <person name="Green B."/>
            <person name="Moulton V."/>
            <person name="Van Oosterhout C."/>
            <person name="Grigoriev I."/>
        </authorList>
    </citation>
    <scope>NUCLEOTIDE SEQUENCE [LARGE SCALE GENOMIC DNA]</scope>
    <source>
        <strain evidence="6 7">CCMP1102</strain>
    </source>
</reference>
<dbReference type="PANTHER" id="PTHR23078">
    <property type="entry name" value="VESICULAR-FUSION PROTEIN NSF"/>
    <property type="match status" value="1"/>
</dbReference>
<dbReference type="OrthoDB" id="44807at2759"/>
<keyword evidence="4" id="KW-0813">Transport</keyword>
<dbReference type="EMBL" id="KV784394">
    <property type="protein sequence ID" value="OEU06919.1"/>
    <property type="molecule type" value="Genomic_DNA"/>
</dbReference>
<dbReference type="InterPro" id="IPR003593">
    <property type="entry name" value="AAA+_ATPase"/>
</dbReference>
<gene>
    <name evidence="6" type="ORF">FRACYDRAFT_142663</name>
</gene>
<organism evidence="6 7">
    <name type="scientific">Fragilariopsis cylindrus CCMP1102</name>
    <dbReference type="NCBI Taxonomy" id="635003"/>
    <lineage>
        <taxon>Eukaryota</taxon>
        <taxon>Sar</taxon>
        <taxon>Stramenopiles</taxon>
        <taxon>Ochrophyta</taxon>
        <taxon>Bacillariophyta</taxon>
        <taxon>Bacillariophyceae</taxon>
        <taxon>Bacillariophycidae</taxon>
        <taxon>Bacillariales</taxon>
        <taxon>Bacillariaceae</taxon>
        <taxon>Fragilariopsis</taxon>
    </lineage>
</organism>
<proteinExistence type="inferred from homology"/>
<dbReference type="GO" id="GO:0006891">
    <property type="term" value="P:intra-Golgi vesicle-mediated transport"/>
    <property type="evidence" value="ECO:0007669"/>
    <property type="project" value="TreeGrafter"/>
</dbReference>
<dbReference type="InterPro" id="IPR039812">
    <property type="entry name" value="Vesicle-fus_ATPase"/>
</dbReference>
<feature type="non-terminal residue" evidence="6">
    <location>
        <position position="1"/>
    </location>
</feature>
<dbReference type="AlphaFoldDB" id="A0A1E7ELW0"/>
<dbReference type="EC" id="3.6.4.6" evidence="4"/>
<dbReference type="KEGG" id="fcy:FRACYDRAFT_142663"/>
<dbReference type="GO" id="GO:0005524">
    <property type="term" value="F:ATP binding"/>
    <property type="evidence" value="ECO:0007669"/>
    <property type="project" value="UniProtKB-UniRule"/>
</dbReference>
<evidence type="ECO:0000259" key="5">
    <source>
        <dbReference type="SMART" id="SM00382"/>
    </source>
</evidence>
<dbReference type="GO" id="GO:0035494">
    <property type="term" value="P:SNARE complex disassembly"/>
    <property type="evidence" value="ECO:0007669"/>
    <property type="project" value="InterPro"/>
</dbReference>
<protein>
    <recommendedName>
        <fullName evidence="4">Vesicle-fusing ATPase</fullName>
        <ecNumber evidence="4">3.6.4.6</ecNumber>
    </recommendedName>
</protein>
<dbReference type="GO" id="GO:0016887">
    <property type="term" value="F:ATP hydrolysis activity"/>
    <property type="evidence" value="ECO:0007669"/>
    <property type="project" value="InterPro"/>
</dbReference>
<keyword evidence="4" id="KW-0460">Magnesium</keyword>
<name>A0A1E7ELW0_9STRA</name>
<keyword evidence="4" id="KW-0479">Metal-binding</keyword>
<accession>A0A1E7ELW0</accession>
<comment type="cofactor">
    <cofactor evidence="4">
        <name>Mg(2+)</name>
        <dbReference type="ChEBI" id="CHEBI:18420"/>
    </cofactor>
    <text evidence="4">Binds 1 Mg(2+) ion per subunit.</text>
</comment>
<evidence type="ECO:0000313" key="6">
    <source>
        <dbReference type="EMBL" id="OEU06919.1"/>
    </source>
</evidence>
<dbReference type="GO" id="GO:0046872">
    <property type="term" value="F:metal ion binding"/>
    <property type="evidence" value="ECO:0007669"/>
    <property type="project" value="UniProtKB-UniRule"/>
</dbReference>
<keyword evidence="2 4" id="KW-0547">Nucleotide-binding</keyword>
<comment type="subcellular location">
    <subcellularLocation>
        <location evidence="4">Cytoplasm</location>
    </subcellularLocation>
</comment>
<evidence type="ECO:0000256" key="3">
    <source>
        <dbReference type="ARBA" id="ARBA00022840"/>
    </source>
</evidence>
<dbReference type="InParanoid" id="A0A1E7ELW0"/>
<dbReference type="SMART" id="SM00382">
    <property type="entry name" value="AAA"/>
    <property type="match status" value="1"/>
</dbReference>
<dbReference type="Gene3D" id="3.40.50.300">
    <property type="entry name" value="P-loop containing nucleotide triphosphate hydrolases"/>
    <property type="match status" value="1"/>
</dbReference>
<evidence type="ECO:0000256" key="4">
    <source>
        <dbReference type="RuleBase" id="RU367045"/>
    </source>
</evidence>
<evidence type="ECO:0000256" key="1">
    <source>
        <dbReference type="ARBA" id="ARBA00006914"/>
    </source>
</evidence>
<keyword evidence="4" id="KW-0963">Cytoplasm</keyword>
<dbReference type="GO" id="GO:0005795">
    <property type="term" value="C:Golgi stack"/>
    <property type="evidence" value="ECO:0007669"/>
    <property type="project" value="TreeGrafter"/>
</dbReference>
<dbReference type="SUPFAM" id="SSF52540">
    <property type="entry name" value="P-loop containing nucleoside triphosphate hydrolases"/>
    <property type="match status" value="1"/>
</dbReference>
<sequence length="222" mass="24116">VGGLDDILKQIKRRIWTPLAAPPQLLKELGIQPTRGLLLYGKPGCGKTLLASTLGSMLSPFRPITVVNGPEIMDKFVGSSEKNLRELFDNPPDIYDKFKQNCTDAGMVDAMNRAAIHVIVMDEFDAVARSRGGNDGKGGQGDSGVARDSVVNQLLAKMDGVQPLAVPTLVIGLTNKRSLIEPALLRPGRFEVQIEIPLPNSIEQRISILMVHTKHMFAAGRL</sequence>
<evidence type="ECO:0000256" key="2">
    <source>
        <dbReference type="ARBA" id="ARBA00022741"/>
    </source>
</evidence>
<comment type="catalytic activity">
    <reaction evidence="4">
        <text>ATP + H2O = ADP + phosphate + H(+)</text>
        <dbReference type="Rhea" id="RHEA:13065"/>
        <dbReference type="ChEBI" id="CHEBI:15377"/>
        <dbReference type="ChEBI" id="CHEBI:15378"/>
        <dbReference type="ChEBI" id="CHEBI:30616"/>
        <dbReference type="ChEBI" id="CHEBI:43474"/>
        <dbReference type="ChEBI" id="CHEBI:456216"/>
        <dbReference type="EC" id="3.6.4.6"/>
    </reaction>
</comment>
<keyword evidence="4" id="KW-0931">ER-Golgi transport</keyword>